<keyword evidence="3" id="KW-1185">Reference proteome</keyword>
<dbReference type="OrthoDB" id="6472342at2759"/>
<reference evidence="2 3" key="1">
    <citation type="journal article" date="2019" name="Sci. Rep.">
        <title>Orb-weaving spider Araneus ventricosus genome elucidates the spidroin gene catalogue.</title>
        <authorList>
            <person name="Kono N."/>
            <person name="Nakamura H."/>
            <person name="Ohtoshi R."/>
            <person name="Moran D.A.P."/>
            <person name="Shinohara A."/>
            <person name="Yoshida Y."/>
            <person name="Fujiwara M."/>
            <person name="Mori M."/>
            <person name="Tomita M."/>
            <person name="Arakawa K."/>
        </authorList>
    </citation>
    <scope>NUCLEOTIDE SEQUENCE [LARGE SCALE GENOMIC DNA]</scope>
</reference>
<feature type="compositionally biased region" description="Basic and acidic residues" evidence="1">
    <location>
        <begin position="52"/>
        <end position="77"/>
    </location>
</feature>
<dbReference type="AlphaFoldDB" id="A0A4Y2MRR2"/>
<name>A0A4Y2MRR2_ARAVE</name>
<feature type="region of interest" description="Disordered" evidence="1">
    <location>
        <begin position="50"/>
        <end position="77"/>
    </location>
</feature>
<organism evidence="2 3">
    <name type="scientific">Araneus ventricosus</name>
    <name type="common">Orbweaver spider</name>
    <name type="synonym">Epeira ventricosa</name>
    <dbReference type="NCBI Taxonomy" id="182803"/>
    <lineage>
        <taxon>Eukaryota</taxon>
        <taxon>Metazoa</taxon>
        <taxon>Ecdysozoa</taxon>
        <taxon>Arthropoda</taxon>
        <taxon>Chelicerata</taxon>
        <taxon>Arachnida</taxon>
        <taxon>Araneae</taxon>
        <taxon>Araneomorphae</taxon>
        <taxon>Entelegynae</taxon>
        <taxon>Araneoidea</taxon>
        <taxon>Araneidae</taxon>
        <taxon>Araneus</taxon>
    </lineage>
</organism>
<evidence type="ECO:0000313" key="3">
    <source>
        <dbReference type="Proteomes" id="UP000499080"/>
    </source>
</evidence>
<evidence type="ECO:0000313" key="2">
    <source>
        <dbReference type="EMBL" id="GBN29825.1"/>
    </source>
</evidence>
<protein>
    <submittedName>
        <fullName evidence="2">Uncharacterized protein</fullName>
    </submittedName>
</protein>
<dbReference type="Proteomes" id="UP000499080">
    <property type="component" value="Unassembled WGS sequence"/>
</dbReference>
<comment type="caution">
    <text evidence="2">The sequence shown here is derived from an EMBL/GenBank/DDBJ whole genome shotgun (WGS) entry which is preliminary data.</text>
</comment>
<evidence type="ECO:0000256" key="1">
    <source>
        <dbReference type="SAM" id="MobiDB-lite"/>
    </source>
</evidence>
<gene>
    <name evidence="2" type="ORF">AVEN_129086_1</name>
</gene>
<accession>A0A4Y2MRR2</accession>
<dbReference type="EMBL" id="BGPR01007827">
    <property type="protein sequence ID" value="GBN29825.1"/>
    <property type="molecule type" value="Genomic_DNA"/>
</dbReference>
<sequence length="115" mass="13514">MYNNAATSYKGPYQVKHRGEKYFDVYADCEVKRIAIYRLKSTFFIEDETDDHSDFQQKTRLPKSDSKTEDISPDDRTPYTKVKICKERAGRVGEKQEMVETVAEVVNNNKKKFKF</sequence>
<proteinExistence type="predicted"/>